<gene>
    <name evidence="2" type="ORF">SDC9_120144</name>
</gene>
<protein>
    <submittedName>
        <fullName evidence="2">Uncharacterized protein</fullName>
    </submittedName>
</protein>
<comment type="caution">
    <text evidence="2">The sequence shown here is derived from an EMBL/GenBank/DDBJ whole genome shotgun (WGS) entry which is preliminary data.</text>
</comment>
<dbReference type="EMBL" id="VSSQ01025191">
    <property type="protein sequence ID" value="MPM73168.1"/>
    <property type="molecule type" value="Genomic_DNA"/>
</dbReference>
<dbReference type="AlphaFoldDB" id="A0A645C714"/>
<sequence length="77" mass="8872">MAHELNQFFQARRKFGIDMSEASRLFGEQRALEFASGRCPFSADDAHRLETYAGQKERDRKAAQDAARGEHRRLWGS</sequence>
<proteinExistence type="predicted"/>
<name>A0A645C714_9ZZZZ</name>
<reference evidence="2" key="1">
    <citation type="submission" date="2019-08" db="EMBL/GenBank/DDBJ databases">
        <authorList>
            <person name="Kucharzyk K."/>
            <person name="Murdoch R.W."/>
            <person name="Higgins S."/>
            <person name="Loffler F."/>
        </authorList>
    </citation>
    <scope>NUCLEOTIDE SEQUENCE</scope>
</reference>
<accession>A0A645C714</accession>
<feature type="region of interest" description="Disordered" evidence="1">
    <location>
        <begin position="52"/>
        <end position="77"/>
    </location>
</feature>
<evidence type="ECO:0000313" key="2">
    <source>
        <dbReference type="EMBL" id="MPM73168.1"/>
    </source>
</evidence>
<organism evidence="2">
    <name type="scientific">bioreactor metagenome</name>
    <dbReference type="NCBI Taxonomy" id="1076179"/>
    <lineage>
        <taxon>unclassified sequences</taxon>
        <taxon>metagenomes</taxon>
        <taxon>ecological metagenomes</taxon>
    </lineage>
</organism>
<evidence type="ECO:0000256" key="1">
    <source>
        <dbReference type="SAM" id="MobiDB-lite"/>
    </source>
</evidence>